<organism evidence="4">
    <name type="scientific">Chlamydia pneumoniae</name>
    <name type="common">Chlamydophila pneumoniae</name>
    <dbReference type="NCBI Taxonomy" id="83558"/>
    <lineage>
        <taxon>Bacteria</taxon>
        <taxon>Pseudomonadati</taxon>
        <taxon>Chlamydiota</taxon>
        <taxon>Chlamydiia</taxon>
        <taxon>Chlamydiales</taxon>
        <taxon>Chlamydiaceae</taxon>
        <taxon>Chlamydia/Chlamydophila group</taxon>
        <taxon>Chlamydia</taxon>
    </lineage>
</organism>
<protein>
    <submittedName>
        <fullName evidence="4">Uncharacterized protein</fullName>
    </submittedName>
</protein>
<feature type="domain" description="DUF562" evidence="3">
    <location>
        <begin position="413"/>
        <end position="557"/>
    </location>
</feature>
<dbReference type="Pfam" id="PF04746">
    <property type="entry name" value="DUF575"/>
    <property type="match status" value="1"/>
</dbReference>
<sequence>MACYISIWISTVKQHFIRAFDFTRPLGSRITNFALGVIKAIPILGCVVIGVSWLVSTCSARRFGKPAFTSDVASIVKIEKTRGYNPLAWVEQYLRQLRVRLPEGDLGKIHGKVSRDYVCDRTPQENLNMVPHQYLGELGRAFYGIRNRVTKAYQRVTPLEVPCLTLVGFDILDPEDQVNFVRLANGIQTQYPQTQIKLYLISIQKIWNQCDGTISQEKEQQLRSLGLDAKIKCVSAPALLLQKYLQSENLPSCDLLINYYGKQQSVRDVDSIKSLLNLSSEHIPAISVTYRPDDPFYSYYFFPGSQGRTAPDQRIPWSEQEHLQTYTTLSNPRCDRYAVHLGMEDFASGVFLDPLRVSAPLSGEYSCPSYLLDLKSEELRCFLLSAFIDPNNSGQGNPRPMSINFGNSPLGQRWSEFLSRVLHDETEKHVAVVCNNPQLIKKSFPSHSLSLLENELEESGYSYLNIVSVSQERTCVKERRILSSDPSGRSFTVILTDLPEGSSDIRNLQLASDRILVSSALDAADACASECKILEYEDPEQEWAQQYASFYRNIDRAGDLQRQGIPGEPLGVSASTRVVLEKDIVFNLNAVIQQAMWKFKKRDLFAVESQALGDDMRRALEGYIGSSLLVEGTIQPQVACNVNVSFATLDEAVCAACDSAQDAPSEENNTDD</sequence>
<dbReference type="InterPro" id="IPR006835">
    <property type="entry name" value="DUF575"/>
</dbReference>
<reference evidence="4" key="1">
    <citation type="submission" date="2015-05" db="EMBL/GenBank/DDBJ databases">
        <authorList>
            <person name="Rattei Thomas"/>
        </authorList>
    </citation>
    <scope>NUCLEOTIDE SEQUENCE</scope>
    <source>
        <strain evidence="4">H12</strain>
    </source>
</reference>
<dbReference type="InterPro" id="IPR006850">
    <property type="entry name" value="DUF562"/>
</dbReference>
<feature type="transmembrane region" description="Helical" evidence="1">
    <location>
        <begin position="33"/>
        <end position="55"/>
    </location>
</feature>
<evidence type="ECO:0000259" key="2">
    <source>
        <dbReference type="Pfam" id="PF04746"/>
    </source>
</evidence>
<gene>
    <name evidence="4" type="ORF">BN1224_H12_DZ_00020</name>
</gene>
<keyword evidence="1" id="KW-0472">Membrane</keyword>
<evidence type="ECO:0000313" key="4">
    <source>
        <dbReference type="EMBL" id="CRI43706.1"/>
    </source>
</evidence>
<accession>A0A0F7WVW4</accession>
<keyword evidence="1" id="KW-0812">Transmembrane</keyword>
<evidence type="ECO:0000259" key="3">
    <source>
        <dbReference type="Pfam" id="PF04763"/>
    </source>
</evidence>
<evidence type="ECO:0000256" key="1">
    <source>
        <dbReference type="SAM" id="Phobius"/>
    </source>
</evidence>
<feature type="domain" description="DUF575" evidence="2">
    <location>
        <begin position="19"/>
        <end position="119"/>
    </location>
</feature>
<dbReference type="AlphaFoldDB" id="A0A0F7WVW4"/>
<name>A0A0F7WVW4_CHLPN</name>
<dbReference type="EMBL" id="LN847180">
    <property type="protein sequence ID" value="CRI43706.1"/>
    <property type="molecule type" value="Genomic_DNA"/>
</dbReference>
<dbReference type="Pfam" id="PF04763">
    <property type="entry name" value="DUF562"/>
    <property type="match status" value="1"/>
</dbReference>
<proteinExistence type="predicted"/>
<keyword evidence="1" id="KW-1133">Transmembrane helix</keyword>